<accession>A0A089XJG0</accession>
<dbReference type="InterPro" id="IPR005193">
    <property type="entry name" value="GH62_arabinosidase"/>
</dbReference>
<keyword evidence="5 8" id="KW-0732">Signal</keyword>
<keyword evidence="4" id="KW-0964">Secreted</keyword>
<evidence type="ECO:0000256" key="1">
    <source>
        <dbReference type="ARBA" id="ARBA00001462"/>
    </source>
</evidence>
<feature type="chain" id="PRO_5001851792" description="non-reducing end alpha-L-arabinofuranosidase" evidence="8">
    <location>
        <begin position="45"/>
        <end position="515"/>
    </location>
</feature>
<dbReference type="STRING" id="1907.SGLAU_26935"/>
<comment type="subcellular location">
    <subcellularLocation>
        <location evidence="2">Secreted</location>
    </subcellularLocation>
</comment>
<dbReference type="SUPFAM" id="SSF75005">
    <property type="entry name" value="Arabinanase/levansucrase/invertase"/>
    <property type="match status" value="1"/>
</dbReference>
<dbReference type="Proteomes" id="UP000029482">
    <property type="component" value="Chromosome"/>
</dbReference>
<dbReference type="eggNOG" id="COG3693">
    <property type="taxonomic scope" value="Bacteria"/>
</dbReference>
<evidence type="ECO:0000256" key="6">
    <source>
        <dbReference type="ARBA" id="ARBA00022801"/>
    </source>
</evidence>
<dbReference type="KEGG" id="sgu:SGLAU_26935"/>
<keyword evidence="6" id="KW-0378">Hydrolase</keyword>
<reference evidence="11" key="1">
    <citation type="journal article" date="2015" name="J. Biotechnol.">
        <title>Complete genome sequence of the actinobacterium Streptomyces glaucescens GLA.O (DSM 40922) consisting of a linear chromosome and one linear plasmid.</title>
        <authorList>
            <person name="Ortseifen V."/>
            <person name="Winkler A."/>
            <person name="Albersmeier A."/>
            <person name="Wendler S."/>
            <person name="Puhler A."/>
            <person name="Kalinowski J."/>
            <person name="Ruckert C."/>
        </authorList>
    </citation>
    <scope>NUCLEOTIDE SEQUENCE [LARGE SCALE GENOMIC DNA]</scope>
    <source>
        <strain evidence="11">DSM 40922 / GLA O</strain>
    </source>
</reference>
<comment type="catalytic activity">
    <reaction evidence="1">
        <text>Hydrolysis of terminal non-reducing alpha-L-arabinofuranoside residues in alpha-L-arabinosides.</text>
        <dbReference type="EC" id="3.2.1.55"/>
    </reaction>
</comment>
<dbReference type="eggNOG" id="COG3509">
    <property type="taxonomic scope" value="Bacteria"/>
</dbReference>
<dbReference type="Pfam" id="PF14200">
    <property type="entry name" value="RicinB_lectin_2"/>
    <property type="match status" value="2"/>
</dbReference>
<dbReference type="HOGENOM" id="CLU_041805_2_0_11"/>
<sequence length="515" mass="55767">MTGMRTPHPPRRPGRGRRTAVLTAVTALLAALLSALGAAGTARAATVDPNAWYVLVNRGSGKALDVSGADTANGASVQQWTRSDSANQRFQFVDAGGGYYRLRAQHSGKVLDVYNYSTADGGSIVQWSDLNGTNQQFRLADSPDGHVRLINRNSGKAVEVQGGSTADGAKVVQYADWGGTNQQWQLVRVGSGSGGGSLPSTFRWSSSGVLAGPKPDAQHPQALAIKDFSVVRHNNQWLTYATTASPAGWGLVQFNFADWSQAASAPHTYLDTASAIGRGYRAAPQVFYFAPQNLWYMVYQTGPPTYSTSTNPADPNSWSAPRTFISQEPPIVTQNKGDGTWIDFWVICDTADCHLFFSDDNGHIYRAQTSLANFPNGFGNTRIVLSDTKFNLFEASNVYKVAGSNQYLLLQEAIGSTGRRYFRSYTSTSLTGTWTPLAATENEPFAGRANVSFPGGAWTQDISHGELVRASNDQTLTINPCRMQYVYQGMDPSAGGDYLRLPWRMGLLTQTNSTC</sequence>
<dbReference type="SUPFAM" id="SSF50370">
    <property type="entry name" value="Ricin B-like lectins"/>
    <property type="match status" value="1"/>
</dbReference>
<dbReference type="EMBL" id="CP009438">
    <property type="protein sequence ID" value="AIS01325.1"/>
    <property type="molecule type" value="Genomic_DNA"/>
</dbReference>
<keyword evidence="7" id="KW-0326">Glycosidase</keyword>
<dbReference type="EC" id="3.2.1.55" evidence="3"/>
<name>A0A089XJG0_STRGA</name>
<dbReference type="CDD" id="cd08987">
    <property type="entry name" value="GH62"/>
    <property type="match status" value="1"/>
</dbReference>
<evidence type="ECO:0000313" key="11">
    <source>
        <dbReference type="Proteomes" id="UP000029482"/>
    </source>
</evidence>
<gene>
    <name evidence="10" type="ORF">SGLAU_26935</name>
</gene>
<evidence type="ECO:0000256" key="8">
    <source>
        <dbReference type="SAM" id="SignalP"/>
    </source>
</evidence>
<feature type="signal peptide" evidence="8">
    <location>
        <begin position="1"/>
        <end position="44"/>
    </location>
</feature>
<dbReference type="GO" id="GO:0046373">
    <property type="term" value="P:L-arabinose metabolic process"/>
    <property type="evidence" value="ECO:0007669"/>
    <property type="project" value="InterPro"/>
</dbReference>
<organism evidence="10 11">
    <name type="scientific">Streptomyces glaucescens</name>
    <dbReference type="NCBI Taxonomy" id="1907"/>
    <lineage>
        <taxon>Bacteria</taxon>
        <taxon>Bacillati</taxon>
        <taxon>Actinomycetota</taxon>
        <taxon>Actinomycetes</taxon>
        <taxon>Kitasatosporales</taxon>
        <taxon>Streptomycetaceae</taxon>
        <taxon>Streptomyces</taxon>
    </lineage>
</organism>
<evidence type="ECO:0000256" key="7">
    <source>
        <dbReference type="ARBA" id="ARBA00023295"/>
    </source>
</evidence>
<proteinExistence type="predicted"/>
<dbReference type="InterPro" id="IPR006311">
    <property type="entry name" value="TAT_signal"/>
</dbReference>
<dbReference type="InterPro" id="IPR000772">
    <property type="entry name" value="Ricin_B_lectin"/>
</dbReference>
<evidence type="ECO:0000256" key="5">
    <source>
        <dbReference type="ARBA" id="ARBA00022729"/>
    </source>
</evidence>
<dbReference type="GO" id="GO:0005576">
    <property type="term" value="C:extracellular region"/>
    <property type="evidence" value="ECO:0007669"/>
    <property type="project" value="UniProtKB-SubCell"/>
</dbReference>
<dbReference type="Gene3D" id="2.80.10.50">
    <property type="match status" value="3"/>
</dbReference>
<dbReference type="Gene3D" id="2.115.10.20">
    <property type="entry name" value="Glycosyl hydrolase domain, family 43"/>
    <property type="match status" value="1"/>
</dbReference>
<evidence type="ECO:0000256" key="4">
    <source>
        <dbReference type="ARBA" id="ARBA00022525"/>
    </source>
</evidence>
<dbReference type="InterPro" id="IPR035992">
    <property type="entry name" value="Ricin_B-like_lectins"/>
</dbReference>
<dbReference type="Pfam" id="PF03664">
    <property type="entry name" value="Glyco_hydro_62"/>
    <property type="match status" value="1"/>
</dbReference>
<keyword evidence="11" id="KW-1185">Reference proteome</keyword>
<feature type="domain" description="Ricin B lectin" evidence="9">
    <location>
        <begin position="51"/>
        <end position="187"/>
    </location>
</feature>
<dbReference type="PANTHER" id="PTHR40631:SF2">
    <property type="entry name" value="ALPHA-L-ARABINOFURANOSIDASE"/>
    <property type="match status" value="1"/>
</dbReference>
<dbReference type="GO" id="GO:0046556">
    <property type="term" value="F:alpha-L-arabinofuranosidase activity"/>
    <property type="evidence" value="ECO:0007669"/>
    <property type="project" value="UniProtKB-EC"/>
</dbReference>
<protein>
    <recommendedName>
        <fullName evidence="3">non-reducing end alpha-L-arabinofuranosidase</fullName>
        <ecNumber evidence="3">3.2.1.55</ecNumber>
    </recommendedName>
</protein>
<dbReference type="AlphaFoldDB" id="A0A089XJG0"/>
<dbReference type="SMART" id="SM00458">
    <property type="entry name" value="RICIN"/>
    <property type="match status" value="1"/>
</dbReference>
<dbReference type="PROSITE" id="PS51318">
    <property type="entry name" value="TAT"/>
    <property type="match status" value="1"/>
</dbReference>
<evidence type="ECO:0000259" key="9">
    <source>
        <dbReference type="SMART" id="SM00458"/>
    </source>
</evidence>
<dbReference type="InterPro" id="IPR023296">
    <property type="entry name" value="Glyco_hydro_beta-prop_sf"/>
</dbReference>
<evidence type="ECO:0000256" key="2">
    <source>
        <dbReference type="ARBA" id="ARBA00004613"/>
    </source>
</evidence>
<evidence type="ECO:0000313" key="10">
    <source>
        <dbReference type="EMBL" id="AIS01325.1"/>
    </source>
</evidence>
<dbReference type="PROSITE" id="PS50231">
    <property type="entry name" value="RICIN_B_LECTIN"/>
    <property type="match status" value="1"/>
</dbReference>
<dbReference type="PANTHER" id="PTHR40631">
    <property type="entry name" value="ALPHA-L-ARABINOFURANOSIDASE AXHA-2-RELATED"/>
    <property type="match status" value="1"/>
</dbReference>
<evidence type="ECO:0000256" key="3">
    <source>
        <dbReference type="ARBA" id="ARBA00012670"/>
    </source>
</evidence>